<gene>
    <name evidence="2" type="ORF">L873DRAFT_1809184</name>
</gene>
<dbReference type="EMBL" id="ML120401">
    <property type="protein sequence ID" value="RPA97761.1"/>
    <property type="molecule type" value="Genomic_DNA"/>
</dbReference>
<feature type="region of interest" description="Disordered" evidence="1">
    <location>
        <begin position="71"/>
        <end position="101"/>
    </location>
</feature>
<dbReference type="AlphaFoldDB" id="A0A3N4JLW5"/>
<evidence type="ECO:0000313" key="3">
    <source>
        <dbReference type="Proteomes" id="UP000276215"/>
    </source>
</evidence>
<evidence type="ECO:0000256" key="1">
    <source>
        <dbReference type="SAM" id="MobiDB-lite"/>
    </source>
</evidence>
<reference evidence="2 3" key="1">
    <citation type="journal article" date="2018" name="Nat. Ecol. Evol.">
        <title>Pezizomycetes genomes reveal the molecular basis of ectomycorrhizal truffle lifestyle.</title>
        <authorList>
            <person name="Murat C."/>
            <person name="Payen T."/>
            <person name="Noel B."/>
            <person name="Kuo A."/>
            <person name="Morin E."/>
            <person name="Chen J."/>
            <person name="Kohler A."/>
            <person name="Krizsan K."/>
            <person name="Balestrini R."/>
            <person name="Da Silva C."/>
            <person name="Montanini B."/>
            <person name="Hainaut M."/>
            <person name="Levati E."/>
            <person name="Barry K.W."/>
            <person name="Belfiori B."/>
            <person name="Cichocki N."/>
            <person name="Clum A."/>
            <person name="Dockter R.B."/>
            <person name="Fauchery L."/>
            <person name="Guy J."/>
            <person name="Iotti M."/>
            <person name="Le Tacon F."/>
            <person name="Lindquist E.A."/>
            <person name="Lipzen A."/>
            <person name="Malagnac F."/>
            <person name="Mello A."/>
            <person name="Molinier V."/>
            <person name="Miyauchi S."/>
            <person name="Poulain J."/>
            <person name="Riccioni C."/>
            <person name="Rubini A."/>
            <person name="Sitrit Y."/>
            <person name="Splivallo R."/>
            <person name="Traeger S."/>
            <person name="Wang M."/>
            <person name="Zifcakova L."/>
            <person name="Wipf D."/>
            <person name="Zambonelli A."/>
            <person name="Paolocci F."/>
            <person name="Nowrousian M."/>
            <person name="Ottonello S."/>
            <person name="Baldrian P."/>
            <person name="Spatafora J.W."/>
            <person name="Henrissat B."/>
            <person name="Nagy L.G."/>
            <person name="Aury J.M."/>
            <person name="Wincker P."/>
            <person name="Grigoriev I.V."/>
            <person name="Bonfante P."/>
            <person name="Martin F.M."/>
        </authorList>
    </citation>
    <scope>NUCLEOTIDE SEQUENCE [LARGE SCALE GENOMIC DNA]</scope>
    <source>
        <strain evidence="2 3">120613-1</strain>
    </source>
</reference>
<accession>A0A3N4JLW5</accession>
<name>A0A3N4JLW5_9PEZI</name>
<organism evidence="2 3">
    <name type="scientific">Choiromyces venosus 120613-1</name>
    <dbReference type="NCBI Taxonomy" id="1336337"/>
    <lineage>
        <taxon>Eukaryota</taxon>
        <taxon>Fungi</taxon>
        <taxon>Dikarya</taxon>
        <taxon>Ascomycota</taxon>
        <taxon>Pezizomycotina</taxon>
        <taxon>Pezizomycetes</taxon>
        <taxon>Pezizales</taxon>
        <taxon>Tuberaceae</taxon>
        <taxon>Choiromyces</taxon>
    </lineage>
</organism>
<keyword evidence="3" id="KW-1185">Reference proteome</keyword>
<feature type="region of interest" description="Disordered" evidence="1">
    <location>
        <begin position="32"/>
        <end position="56"/>
    </location>
</feature>
<sequence length="208" mass="23629">MDIQRIWNHNVSIAYKACRRPRPGPALVLKSRFPTVRPGHPGKILGQSGRTQSRTDWPLRITVDNTAQAHAYRPDPHYGNPAPRHRSGGVGDRSDLMPRSGVEYGSGYGYRSDHWHSDSLRHDAGYQQQRDYVPALHEPDKLELGQQRPVTNCPRREEGSLGGRQGGSSSEDKLRDPSERVLCRINTENQPERSEDVLSEYEVDWQNQ</sequence>
<dbReference type="Proteomes" id="UP000276215">
    <property type="component" value="Unassembled WGS sequence"/>
</dbReference>
<feature type="compositionally biased region" description="Acidic residues" evidence="1">
    <location>
        <begin position="197"/>
        <end position="208"/>
    </location>
</feature>
<proteinExistence type="predicted"/>
<feature type="region of interest" description="Disordered" evidence="1">
    <location>
        <begin position="138"/>
        <end position="208"/>
    </location>
</feature>
<protein>
    <submittedName>
        <fullName evidence="2">Uncharacterized protein</fullName>
    </submittedName>
</protein>
<feature type="compositionally biased region" description="Basic and acidic residues" evidence="1">
    <location>
        <begin position="170"/>
        <end position="182"/>
    </location>
</feature>
<evidence type="ECO:0000313" key="2">
    <source>
        <dbReference type="EMBL" id="RPA97761.1"/>
    </source>
</evidence>